<dbReference type="GO" id="GO:0032259">
    <property type="term" value="P:methylation"/>
    <property type="evidence" value="ECO:0007669"/>
    <property type="project" value="UniProtKB-KW"/>
</dbReference>
<dbReference type="PANTHER" id="PTHR11006">
    <property type="entry name" value="PROTEIN ARGININE N-METHYLTRANSFERASE"/>
    <property type="match status" value="1"/>
</dbReference>
<reference evidence="7" key="1">
    <citation type="submission" date="2023-02" db="EMBL/GenBank/DDBJ databases">
        <title>Genome of toxic invasive species Heracleum sosnowskyi carries increased number of genes despite the absence of recent whole-genome duplications.</title>
        <authorList>
            <person name="Schelkunov M."/>
            <person name="Shtratnikova V."/>
            <person name="Makarenko M."/>
            <person name="Klepikova A."/>
            <person name="Omelchenko D."/>
            <person name="Novikova G."/>
            <person name="Obukhova E."/>
            <person name="Bogdanov V."/>
            <person name="Penin A."/>
            <person name="Logacheva M."/>
        </authorList>
    </citation>
    <scope>NUCLEOTIDE SEQUENCE</scope>
    <source>
        <strain evidence="7">Hsosn_3</strain>
        <tissue evidence="7">Leaf</tissue>
    </source>
</reference>
<dbReference type="InterPro" id="IPR055135">
    <property type="entry name" value="PRMT_dom"/>
</dbReference>
<dbReference type="InterPro" id="IPR025799">
    <property type="entry name" value="Arg_MeTrfase"/>
</dbReference>
<proteinExistence type="predicted"/>
<keyword evidence="2 4" id="KW-0808">Transferase</keyword>
<feature type="region of interest" description="Disordered" evidence="5">
    <location>
        <begin position="1"/>
        <end position="30"/>
    </location>
</feature>
<keyword evidence="3 4" id="KW-0949">S-adenosyl-L-methionine</keyword>
<evidence type="ECO:0000256" key="2">
    <source>
        <dbReference type="ARBA" id="ARBA00022679"/>
    </source>
</evidence>
<feature type="compositionally biased region" description="Polar residues" evidence="5">
    <location>
        <begin position="280"/>
        <end position="300"/>
    </location>
</feature>
<evidence type="ECO:0000256" key="1">
    <source>
        <dbReference type="ARBA" id="ARBA00022603"/>
    </source>
</evidence>
<protein>
    <recommendedName>
        <fullName evidence="6">Protein arginine N-methyltransferase domain-containing protein</fullName>
    </recommendedName>
</protein>
<dbReference type="GO" id="GO:0016274">
    <property type="term" value="F:protein-arginine N-methyltransferase activity"/>
    <property type="evidence" value="ECO:0007669"/>
    <property type="project" value="InterPro"/>
</dbReference>
<evidence type="ECO:0000256" key="3">
    <source>
        <dbReference type="ARBA" id="ARBA00022691"/>
    </source>
</evidence>
<organism evidence="7 8">
    <name type="scientific">Heracleum sosnowskyi</name>
    <dbReference type="NCBI Taxonomy" id="360622"/>
    <lineage>
        <taxon>Eukaryota</taxon>
        <taxon>Viridiplantae</taxon>
        <taxon>Streptophyta</taxon>
        <taxon>Embryophyta</taxon>
        <taxon>Tracheophyta</taxon>
        <taxon>Spermatophyta</taxon>
        <taxon>Magnoliopsida</taxon>
        <taxon>eudicotyledons</taxon>
        <taxon>Gunneridae</taxon>
        <taxon>Pentapetalae</taxon>
        <taxon>asterids</taxon>
        <taxon>campanulids</taxon>
        <taxon>Apiales</taxon>
        <taxon>Apiaceae</taxon>
        <taxon>Apioideae</taxon>
        <taxon>apioid superclade</taxon>
        <taxon>Tordylieae</taxon>
        <taxon>Tordyliinae</taxon>
        <taxon>Heracleum</taxon>
    </lineage>
</organism>
<dbReference type="GO" id="GO:0042054">
    <property type="term" value="F:histone methyltransferase activity"/>
    <property type="evidence" value="ECO:0007669"/>
    <property type="project" value="TreeGrafter"/>
</dbReference>
<feature type="region of interest" description="Disordered" evidence="5">
    <location>
        <begin position="280"/>
        <end position="310"/>
    </location>
</feature>
<sequence length="380" mass="42762">MEGASSGSGDDGDHQRQVSDNETEIEEPEFDVRDISIHEAVLKDKVRNETYRAAILQHQDEYIKDKVVVDARCGTGIFSIFCAQAGARRVYAVEATEIAVQAEKVMEANNLSERVIVLHGCMEDVEINEKVDVIVSDWMDQLLIYDYENLLGSILTARDRLLKPGGLIIPSRATLYIAPVTLPDRYSEKIDFWRNVYGIDMSAMVPWAIQDAYEDPCVETIKSENLLALPQVVKHVDCYTIRIQELESFTSRFNFQSLTRATFHGFAFWFDVEFSGPVTSPADSNAPPSQSSSNHPTGSGQKRKRDDSSEAIVLSTAPDKPPTHWEQMLVYLYHPIDVEQGQQIEGSVTLTPNQEDGPNVHIRLVYKSGDRSFVREAVMR</sequence>
<name>A0AAD8JFP1_9APIA</name>
<dbReference type="PANTHER" id="PTHR11006:SF73">
    <property type="entry name" value="PROTEIN ARGININE N-METHYLTRANSFERASE 6"/>
    <property type="match status" value="1"/>
</dbReference>
<dbReference type="PROSITE" id="PS51678">
    <property type="entry name" value="SAM_MT_PRMT"/>
    <property type="match status" value="1"/>
</dbReference>
<gene>
    <name evidence="7" type="ORF">POM88_002528</name>
</gene>
<comment type="caution">
    <text evidence="7">The sequence shown here is derived from an EMBL/GenBank/DDBJ whole genome shotgun (WGS) entry which is preliminary data.</text>
</comment>
<reference evidence="7" key="2">
    <citation type="submission" date="2023-05" db="EMBL/GenBank/DDBJ databases">
        <authorList>
            <person name="Schelkunov M.I."/>
        </authorList>
    </citation>
    <scope>NUCLEOTIDE SEQUENCE</scope>
    <source>
        <strain evidence="7">Hsosn_3</strain>
        <tissue evidence="7">Leaf</tissue>
    </source>
</reference>
<dbReference type="InterPro" id="IPR029063">
    <property type="entry name" value="SAM-dependent_MTases_sf"/>
</dbReference>
<evidence type="ECO:0000259" key="6">
    <source>
        <dbReference type="Pfam" id="PF22528"/>
    </source>
</evidence>
<dbReference type="Gene3D" id="2.70.160.11">
    <property type="entry name" value="Hnrnp arginine n-methyltransferase1"/>
    <property type="match status" value="1"/>
</dbReference>
<dbReference type="Pfam" id="PF22528">
    <property type="entry name" value="PRMT_C"/>
    <property type="match status" value="2"/>
</dbReference>
<evidence type="ECO:0000313" key="8">
    <source>
        <dbReference type="Proteomes" id="UP001237642"/>
    </source>
</evidence>
<evidence type="ECO:0000313" key="7">
    <source>
        <dbReference type="EMBL" id="KAK1402923.1"/>
    </source>
</evidence>
<dbReference type="Pfam" id="PF06325">
    <property type="entry name" value="PrmA"/>
    <property type="match status" value="1"/>
</dbReference>
<evidence type="ECO:0000256" key="4">
    <source>
        <dbReference type="PROSITE-ProRule" id="PRU01015"/>
    </source>
</evidence>
<dbReference type="AlphaFoldDB" id="A0AAD8JFP1"/>
<dbReference type="FunFam" id="3.40.50.150:FF:000016">
    <property type="entry name" value="Protein arginine N-methyltransferase 6"/>
    <property type="match status" value="1"/>
</dbReference>
<keyword evidence="8" id="KW-1185">Reference proteome</keyword>
<dbReference type="Proteomes" id="UP001237642">
    <property type="component" value="Unassembled WGS sequence"/>
</dbReference>
<accession>A0AAD8JFP1</accession>
<feature type="domain" description="Protein arginine N-methyltransferase" evidence="6">
    <location>
        <begin position="172"/>
        <end position="277"/>
    </location>
</feature>
<dbReference type="CDD" id="cd02440">
    <property type="entry name" value="AdoMet_MTases"/>
    <property type="match status" value="1"/>
</dbReference>
<dbReference type="EMBL" id="JAUIZM010000001">
    <property type="protein sequence ID" value="KAK1402923.1"/>
    <property type="molecule type" value="Genomic_DNA"/>
</dbReference>
<feature type="domain" description="Protein arginine N-methyltransferase" evidence="6">
    <location>
        <begin position="309"/>
        <end position="368"/>
    </location>
</feature>
<keyword evidence="1 4" id="KW-0489">Methyltransferase</keyword>
<dbReference type="Gene3D" id="3.40.50.150">
    <property type="entry name" value="Vaccinia Virus protein VP39"/>
    <property type="match status" value="1"/>
</dbReference>
<dbReference type="SUPFAM" id="SSF53335">
    <property type="entry name" value="S-adenosyl-L-methionine-dependent methyltransferases"/>
    <property type="match status" value="1"/>
</dbReference>
<evidence type="ECO:0000256" key="5">
    <source>
        <dbReference type="SAM" id="MobiDB-lite"/>
    </source>
</evidence>